<dbReference type="FunCoup" id="A0A1Y2FL07">
    <property type="interactions" value="297"/>
</dbReference>
<dbReference type="GO" id="GO:0016787">
    <property type="term" value="F:hydrolase activity"/>
    <property type="evidence" value="ECO:0007669"/>
    <property type="project" value="InterPro"/>
</dbReference>
<dbReference type="InParanoid" id="A0A1Y2FL07"/>
<evidence type="ECO:0000313" key="3">
    <source>
        <dbReference type="Proteomes" id="UP000193467"/>
    </source>
</evidence>
<gene>
    <name evidence="2" type="ORF">BCR35DRAFT_290214</name>
</gene>
<dbReference type="InterPro" id="IPR003140">
    <property type="entry name" value="PLipase/COase/thioEstase"/>
</dbReference>
<dbReference type="STRING" id="106004.A0A1Y2FL07"/>
<dbReference type="Gene3D" id="3.40.50.1820">
    <property type="entry name" value="alpha/beta hydrolase"/>
    <property type="match status" value="1"/>
</dbReference>
<dbReference type="OrthoDB" id="437457at2759"/>
<proteinExistence type="predicted"/>
<sequence>MAELNLQPAPKAAKHAAPQLKSIDSALQYSYRPSPSGVDSNLLILFHGLGDTYKPFAQLGTSLNLPQTAVLSLQAPGRVPLLEEEAWCWWPSFDELGELIPNPNPSSTLSLLLRILTHLISTSPGSPSWSPSSIHLFGFAQGGTCAGELSLAFTRSTKLSLGSAVVVSAPLLSHPTVEEGKRSEMKVLLCSRKGEERAVGAGSWRKGFKEVKEVPLARGEGMLRGQSEWMEVMRFWSQVLTQRSALELSEGVYEVRGGVAAAEKAGASAP</sequence>
<organism evidence="2 3">
    <name type="scientific">Leucosporidium creatinivorum</name>
    <dbReference type="NCBI Taxonomy" id="106004"/>
    <lineage>
        <taxon>Eukaryota</taxon>
        <taxon>Fungi</taxon>
        <taxon>Dikarya</taxon>
        <taxon>Basidiomycota</taxon>
        <taxon>Pucciniomycotina</taxon>
        <taxon>Microbotryomycetes</taxon>
        <taxon>Leucosporidiales</taxon>
        <taxon>Leucosporidium</taxon>
    </lineage>
</organism>
<dbReference type="SUPFAM" id="SSF53474">
    <property type="entry name" value="alpha/beta-Hydrolases"/>
    <property type="match status" value="1"/>
</dbReference>
<dbReference type="AlphaFoldDB" id="A0A1Y2FL07"/>
<comment type="caution">
    <text evidence="2">The sequence shown here is derived from an EMBL/GenBank/DDBJ whole genome shotgun (WGS) entry which is preliminary data.</text>
</comment>
<protein>
    <recommendedName>
        <fullName evidence="1">Phospholipase/carboxylesterase/thioesterase domain-containing protein</fullName>
    </recommendedName>
</protein>
<evidence type="ECO:0000313" key="2">
    <source>
        <dbReference type="EMBL" id="ORY84672.1"/>
    </source>
</evidence>
<dbReference type="EMBL" id="MCGR01000017">
    <property type="protein sequence ID" value="ORY84672.1"/>
    <property type="molecule type" value="Genomic_DNA"/>
</dbReference>
<evidence type="ECO:0000259" key="1">
    <source>
        <dbReference type="Pfam" id="PF02230"/>
    </source>
</evidence>
<dbReference type="Pfam" id="PF02230">
    <property type="entry name" value="Abhydrolase_2"/>
    <property type="match status" value="1"/>
</dbReference>
<dbReference type="InterPro" id="IPR029058">
    <property type="entry name" value="AB_hydrolase_fold"/>
</dbReference>
<keyword evidence="3" id="KW-1185">Reference proteome</keyword>
<reference evidence="2 3" key="1">
    <citation type="submission" date="2016-07" db="EMBL/GenBank/DDBJ databases">
        <title>Pervasive Adenine N6-methylation of Active Genes in Fungi.</title>
        <authorList>
            <consortium name="DOE Joint Genome Institute"/>
            <person name="Mondo S.J."/>
            <person name="Dannebaum R.O."/>
            <person name="Kuo R.C."/>
            <person name="Labutti K."/>
            <person name="Haridas S."/>
            <person name="Kuo A."/>
            <person name="Salamov A."/>
            <person name="Ahrendt S.R."/>
            <person name="Lipzen A."/>
            <person name="Sullivan W."/>
            <person name="Andreopoulos W.B."/>
            <person name="Clum A."/>
            <person name="Lindquist E."/>
            <person name="Daum C."/>
            <person name="Ramamoorthy G.K."/>
            <person name="Gryganskyi A."/>
            <person name="Culley D."/>
            <person name="Magnuson J.K."/>
            <person name="James T.Y."/>
            <person name="O'Malley M.A."/>
            <person name="Stajich J.E."/>
            <person name="Spatafora J.W."/>
            <person name="Visel A."/>
            <person name="Grigoriev I.V."/>
        </authorList>
    </citation>
    <scope>NUCLEOTIDE SEQUENCE [LARGE SCALE GENOMIC DNA]</scope>
    <source>
        <strain evidence="2 3">62-1032</strain>
    </source>
</reference>
<dbReference type="Proteomes" id="UP000193467">
    <property type="component" value="Unassembled WGS sequence"/>
</dbReference>
<name>A0A1Y2FL07_9BASI</name>
<feature type="domain" description="Phospholipase/carboxylesterase/thioesterase" evidence="1">
    <location>
        <begin position="36"/>
        <end position="182"/>
    </location>
</feature>
<accession>A0A1Y2FL07</accession>